<gene>
    <name evidence="1" type="ORF">SDC9_36485</name>
</gene>
<name>A0A644VGT7_9ZZZZ</name>
<reference evidence="1" key="1">
    <citation type="submission" date="2019-08" db="EMBL/GenBank/DDBJ databases">
        <authorList>
            <person name="Kucharzyk K."/>
            <person name="Murdoch R.W."/>
            <person name="Higgins S."/>
            <person name="Loffler F."/>
        </authorList>
    </citation>
    <scope>NUCLEOTIDE SEQUENCE</scope>
</reference>
<sequence>MGASNCFSSFTTTLTFPDGTNFALAYNKATTNINVINKKTMALIAIVSPPDINKVILLFRLSS</sequence>
<dbReference type="AlphaFoldDB" id="A0A644VGT7"/>
<evidence type="ECO:0000313" key="1">
    <source>
        <dbReference type="EMBL" id="MPL90435.1"/>
    </source>
</evidence>
<accession>A0A644VGT7</accession>
<dbReference type="EMBL" id="VSSQ01000303">
    <property type="protein sequence ID" value="MPL90435.1"/>
    <property type="molecule type" value="Genomic_DNA"/>
</dbReference>
<proteinExistence type="predicted"/>
<organism evidence="1">
    <name type="scientific">bioreactor metagenome</name>
    <dbReference type="NCBI Taxonomy" id="1076179"/>
    <lineage>
        <taxon>unclassified sequences</taxon>
        <taxon>metagenomes</taxon>
        <taxon>ecological metagenomes</taxon>
    </lineage>
</organism>
<comment type="caution">
    <text evidence="1">The sequence shown here is derived from an EMBL/GenBank/DDBJ whole genome shotgun (WGS) entry which is preliminary data.</text>
</comment>
<protein>
    <submittedName>
        <fullName evidence="1">Uncharacterized protein</fullName>
    </submittedName>
</protein>